<protein>
    <submittedName>
        <fullName evidence="1">Uncharacterized protein</fullName>
    </submittedName>
</protein>
<accession>K6GWL5</accession>
<evidence type="ECO:0000313" key="2">
    <source>
        <dbReference type="Proteomes" id="UP000006272"/>
    </source>
</evidence>
<reference evidence="1 2" key="1">
    <citation type="submission" date="2012-07" db="EMBL/GenBank/DDBJ databases">
        <title>Draft genome sequence of Desulfovibrio magneticus str. Maddingley MBC34 obtained from a metagenomic sequence of a methanogenic enrichment isolated from coal-seam formation water in Victoria, Australia.</title>
        <authorList>
            <person name="Greenfield P."/>
            <person name="Hendry P."/>
            <person name="Li D."/>
            <person name="Rosewarne C.P."/>
            <person name="Tran-Dinh N."/>
            <person name="Elbourne L.D.H."/>
            <person name="Paulsen I.T."/>
            <person name="Midgley D.J."/>
        </authorList>
    </citation>
    <scope>NUCLEOTIDE SEQUENCE [LARGE SCALE GENOMIC DNA]</scope>
    <source>
        <strain evidence="2">Maddingley MBC34</strain>
    </source>
</reference>
<comment type="caution">
    <text evidence="1">The sequence shown here is derived from an EMBL/GenBank/DDBJ whole genome shotgun (WGS) entry which is preliminary data.</text>
</comment>
<evidence type="ECO:0000313" key="1">
    <source>
        <dbReference type="EMBL" id="EKO41260.1"/>
    </source>
</evidence>
<name>K6GWL5_9BACT</name>
<dbReference type="AlphaFoldDB" id="K6GWL5"/>
<dbReference type="EMBL" id="ALAO01000003">
    <property type="protein sequence ID" value="EKO41260.1"/>
    <property type="molecule type" value="Genomic_DNA"/>
</dbReference>
<feature type="non-terminal residue" evidence="1">
    <location>
        <position position="36"/>
    </location>
</feature>
<sequence>MPRPLGLNRYSFNTLLPLATFPPLGGAGGLRPPAAG</sequence>
<proteinExistence type="predicted"/>
<dbReference type="Proteomes" id="UP000006272">
    <property type="component" value="Unassembled WGS sequence"/>
</dbReference>
<gene>
    <name evidence="1" type="ORF">B193_0003</name>
</gene>
<organism evidence="1 2">
    <name type="scientific">Solidesulfovibrio magneticus str. Maddingley MBC34</name>
    <dbReference type="NCBI Taxonomy" id="1206767"/>
    <lineage>
        <taxon>Bacteria</taxon>
        <taxon>Pseudomonadati</taxon>
        <taxon>Thermodesulfobacteriota</taxon>
        <taxon>Desulfovibrionia</taxon>
        <taxon>Desulfovibrionales</taxon>
        <taxon>Desulfovibrionaceae</taxon>
        <taxon>Solidesulfovibrio</taxon>
    </lineage>
</organism>